<dbReference type="EMBL" id="BJWL01000003">
    <property type="protein sequence ID" value="GFY85234.1"/>
    <property type="molecule type" value="Genomic_DNA"/>
</dbReference>
<name>A0A7J0EFI0_9ERIC</name>
<protein>
    <submittedName>
        <fullName evidence="1">Uncharacterized protein</fullName>
    </submittedName>
</protein>
<keyword evidence="2" id="KW-1185">Reference proteome</keyword>
<dbReference type="Proteomes" id="UP000585474">
    <property type="component" value="Unassembled WGS sequence"/>
</dbReference>
<gene>
    <name evidence="1" type="ORF">Acr_03g0020080</name>
</gene>
<dbReference type="AlphaFoldDB" id="A0A7J0EFI0"/>
<accession>A0A7J0EFI0</accession>
<sequence>MSSDFGVLDKSASSSHNITQPQLVNHIRVKSIMMRLRMCQMSITLCRHILVVAAQGSAVAHSCDIKKESCYRWCGRANYYWTAFKISDI</sequence>
<reference evidence="1 2" key="1">
    <citation type="submission" date="2019-07" db="EMBL/GenBank/DDBJ databases">
        <title>De Novo Assembly of kiwifruit Actinidia rufa.</title>
        <authorList>
            <person name="Sugita-Konishi S."/>
            <person name="Sato K."/>
            <person name="Mori E."/>
            <person name="Abe Y."/>
            <person name="Kisaki G."/>
            <person name="Hamano K."/>
            <person name="Suezawa K."/>
            <person name="Otani M."/>
            <person name="Fukuda T."/>
            <person name="Manabe T."/>
            <person name="Gomi K."/>
            <person name="Tabuchi M."/>
            <person name="Akimitsu K."/>
            <person name="Kataoka I."/>
        </authorList>
    </citation>
    <scope>NUCLEOTIDE SEQUENCE [LARGE SCALE GENOMIC DNA]</scope>
    <source>
        <strain evidence="2">cv. Fuchu</strain>
    </source>
</reference>
<evidence type="ECO:0000313" key="1">
    <source>
        <dbReference type="EMBL" id="GFY85234.1"/>
    </source>
</evidence>
<proteinExistence type="predicted"/>
<comment type="caution">
    <text evidence="1">The sequence shown here is derived from an EMBL/GenBank/DDBJ whole genome shotgun (WGS) entry which is preliminary data.</text>
</comment>
<organism evidence="1 2">
    <name type="scientific">Actinidia rufa</name>
    <dbReference type="NCBI Taxonomy" id="165716"/>
    <lineage>
        <taxon>Eukaryota</taxon>
        <taxon>Viridiplantae</taxon>
        <taxon>Streptophyta</taxon>
        <taxon>Embryophyta</taxon>
        <taxon>Tracheophyta</taxon>
        <taxon>Spermatophyta</taxon>
        <taxon>Magnoliopsida</taxon>
        <taxon>eudicotyledons</taxon>
        <taxon>Gunneridae</taxon>
        <taxon>Pentapetalae</taxon>
        <taxon>asterids</taxon>
        <taxon>Ericales</taxon>
        <taxon>Actinidiaceae</taxon>
        <taxon>Actinidia</taxon>
    </lineage>
</organism>
<evidence type="ECO:0000313" key="2">
    <source>
        <dbReference type="Proteomes" id="UP000585474"/>
    </source>
</evidence>